<dbReference type="EMBL" id="KV417579">
    <property type="protein sequence ID" value="KZP17761.1"/>
    <property type="molecule type" value="Genomic_DNA"/>
</dbReference>
<keyword evidence="1" id="KW-0732">Signal</keyword>
<dbReference type="AlphaFoldDB" id="A0A166GET3"/>
<accession>A0A166GET3</accession>
<evidence type="ECO:0000313" key="2">
    <source>
        <dbReference type="EMBL" id="KZP17761.1"/>
    </source>
</evidence>
<organism evidence="2 3">
    <name type="scientific">Athelia psychrophila</name>
    <dbReference type="NCBI Taxonomy" id="1759441"/>
    <lineage>
        <taxon>Eukaryota</taxon>
        <taxon>Fungi</taxon>
        <taxon>Dikarya</taxon>
        <taxon>Basidiomycota</taxon>
        <taxon>Agaricomycotina</taxon>
        <taxon>Agaricomycetes</taxon>
        <taxon>Agaricomycetidae</taxon>
        <taxon>Atheliales</taxon>
        <taxon>Atheliaceae</taxon>
        <taxon>Athelia</taxon>
    </lineage>
</organism>
<feature type="signal peptide" evidence="1">
    <location>
        <begin position="1"/>
        <end position="16"/>
    </location>
</feature>
<protein>
    <recommendedName>
        <fullName evidence="4">Secreted protein</fullName>
    </recommendedName>
</protein>
<name>A0A166GET3_9AGAM</name>
<evidence type="ECO:0000256" key="1">
    <source>
        <dbReference type="SAM" id="SignalP"/>
    </source>
</evidence>
<reference evidence="2 3" key="1">
    <citation type="journal article" date="2016" name="Mol. Biol. Evol.">
        <title>Comparative Genomics of Early-Diverging Mushroom-Forming Fungi Provides Insights into the Origins of Lignocellulose Decay Capabilities.</title>
        <authorList>
            <person name="Nagy L.G."/>
            <person name="Riley R."/>
            <person name="Tritt A."/>
            <person name="Adam C."/>
            <person name="Daum C."/>
            <person name="Floudas D."/>
            <person name="Sun H."/>
            <person name="Yadav J.S."/>
            <person name="Pangilinan J."/>
            <person name="Larsson K.H."/>
            <person name="Matsuura K."/>
            <person name="Barry K."/>
            <person name="Labutti K."/>
            <person name="Kuo R."/>
            <person name="Ohm R.A."/>
            <person name="Bhattacharya S.S."/>
            <person name="Shirouzu T."/>
            <person name="Yoshinaga Y."/>
            <person name="Martin F.M."/>
            <person name="Grigoriev I.V."/>
            <person name="Hibbett D.S."/>
        </authorList>
    </citation>
    <scope>NUCLEOTIDE SEQUENCE [LARGE SCALE GENOMIC DNA]</scope>
    <source>
        <strain evidence="2 3">CBS 109695</strain>
    </source>
</reference>
<evidence type="ECO:0000313" key="3">
    <source>
        <dbReference type="Proteomes" id="UP000076532"/>
    </source>
</evidence>
<dbReference type="Proteomes" id="UP000076532">
    <property type="component" value="Unassembled WGS sequence"/>
</dbReference>
<sequence length="194" mass="20179">MCQLAVWICCIVVLEGFEGKFGVRVGQGGVAAGVHGQALGKGRMPWAHTLRTGTQHTMTKGAVILIPVWHEGHAKVGGLPVPHAHNSHQGCETTAQSCHMASLDVGCVMVEETGGGKNHFTVVDRCPPLFLMLCGSWHMVSGGGRAQGEGVGGVTHDHDNTCLFDVGDTCTGAGRCVVGGVVWRGGAKATQDCN</sequence>
<gene>
    <name evidence="2" type="ORF">FIBSPDRAFT_894004</name>
</gene>
<feature type="chain" id="PRO_5007873866" description="Secreted protein" evidence="1">
    <location>
        <begin position="17"/>
        <end position="194"/>
    </location>
</feature>
<evidence type="ECO:0008006" key="4">
    <source>
        <dbReference type="Google" id="ProtNLM"/>
    </source>
</evidence>
<keyword evidence="3" id="KW-1185">Reference proteome</keyword>
<proteinExistence type="predicted"/>